<reference evidence="5" key="1">
    <citation type="submission" date="2020-08" db="EMBL/GenBank/DDBJ databases">
        <title>Multicomponent nature underlies the extraordinary mechanical properties of spider dragline silk.</title>
        <authorList>
            <person name="Kono N."/>
            <person name="Nakamura H."/>
            <person name="Mori M."/>
            <person name="Yoshida Y."/>
            <person name="Ohtoshi R."/>
            <person name="Malay A.D."/>
            <person name="Moran D.A.P."/>
            <person name="Tomita M."/>
            <person name="Numata K."/>
            <person name="Arakawa K."/>
        </authorList>
    </citation>
    <scope>NUCLEOTIDE SEQUENCE</scope>
</reference>
<evidence type="ECO:0000313" key="5">
    <source>
        <dbReference type="EMBL" id="GFS29478.1"/>
    </source>
</evidence>
<evidence type="ECO:0000256" key="2">
    <source>
        <dbReference type="ARBA" id="ARBA00023125"/>
    </source>
</evidence>
<evidence type="ECO:0000256" key="3">
    <source>
        <dbReference type="SAM" id="MobiDB-lite"/>
    </source>
</evidence>
<dbReference type="PANTHER" id="PTHR19303:SF27">
    <property type="entry name" value="HTH CENPB-TYPE DOMAIN-CONTAINING PROTEIN"/>
    <property type="match status" value="1"/>
</dbReference>
<comment type="caution">
    <text evidence="5">The sequence shown here is derived from an EMBL/GenBank/DDBJ whole genome shotgun (WGS) entry which is preliminary data.</text>
</comment>
<comment type="subcellular location">
    <subcellularLocation>
        <location evidence="1">Nucleus</location>
    </subcellularLocation>
</comment>
<evidence type="ECO:0000256" key="1">
    <source>
        <dbReference type="ARBA" id="ARBA00004123"/>
    </source>
</evidence>
<gene>
    <name evidence="5" type="primary">TIGD1_95</name>
    <name evidence="5" type="ORF">NPIL_205341</name>
</gene>
<dbReference type="OrthoDB" id="6422574at2759"/>
<dbReference type="EMBL" id="BMAW01041570">
    <property type="protein sequence ID" value="GFS29478.1"/>
    <property type="molecule type" value="Genomic_DNA"/>
</dbReference>
<evidence type="ECO:0000313" key="6">
    <source>
        <dbReference type="Proteomes" id="UP000887013"/>
    </source>
</evidence>
<dbReference type="InterPro" id="IPR050863">
    <property type="entry name" value="CenT-Element_Derived"/>
</dbReference>
<feature type="compositionally biased region" description="Basic and acidic residues" evidence="3">
    <location>
        <begin position="216"/>
        <end position="228"/>
    </location>
</feature>
<dbReference type="AlphaFoldDB" id="A0A8X6M848"/>
<keyword evidence="2" id="KW-0238">DNA-binding</keyword>
<keyword evidence="6" id="KW-1185">Reference proteome</keyword>
<dbReference type="SUPFAM" id="SSF46689">
    <property type="entry name" value="Homeodomain-like"/>
    <property type="match status" value="2"/>
</dbReference>
<dbReference type="Pfam" id="PF03221">
    <property type="entry name" value="HTH_Tnp_Tc5"/>
    <property type="match status" value="1"/>
</dbReference>
<name>A0A8X6M848_NEPPI</name>
<proteinExistence type="predicted"/>
<dbReference type="GO" id="GO:0005634">
    <property type="term" value="C:nucleus"/>
    <property type="evidence" value="ECO:0007669"/>
    <property type="project" value="UniProtKB-SubCell"/>
</dbReference>
<sequence>MDQKKVCEKSSAKEKMMSIELKREIIEKHEQGVRVVDLSRQYGRSTSMICTVLKQKESIKSVTLAKGLTIISKLRTSLHENMEKLLMVWVTEKQLQGDTLMQTLIDRPFARRQERSTEISQTFIDEASEESFKASRGWFENFKKRTGIHSVVRHDMLLRCDLSTGKDMPLFGNLSSDCNDTPVDNLSDEMSIDDLPVASSSGFQNAENVDSSSDENLEKECQKSMEKR</sequence>
<dbReference type="PROSITE" id="PS51253">
    <property type="entry name" value="HTH_CENPB"/>
    <property type="match status" value="1"/>
</dbReference>
<dbReference type="InterPro" id="IPR006600">
    <property type="entry name" value="HTH_CenpB_DNA-bd_dom"/>
</dbReference>
<dbReference type="GO" id="GO:0003677">
    <property type="term" value="F:DNA binding"/>
    <property type="evidence" value="ECO:0007669"/>
    <property type="project" value="UniProtKB-KW"/>
</dbReference>
<dbReference type="Gene3D" id="1.10.10.60">
    <property type="entry name" value="Homeodomain-like"/>
    <property type="match status" value="2"/>
</dbReference>
<dbReference type="Proteomes" id="UP000887013">
    <property type="component" value="Unassembled WGS sequence"/>
</dbReference>
<feature type="compositionally biased region" description="Polar residues" evidence="3">
    <location>
        <begin position="198"/>
        <end position="211"/>
    </location>
</feature>
<feature type="region of interest" description="Disordered" evidence="3">
    <location>
        <begin position="195"/>
        <end position="228"/>
    </location>
</feature>
<organism evidence="5 6">
    <name type="scientific">Nephila pilipes</name>
    <name type="common">Giant wood spider</name>
    <name type="synonym">Nephila maculata</name>
    <dbReference type="NCBI Taxonomy" id="299642"/>
    <lineage>
        <taxon>Eukaryota</taxon>
        <taxon>Metazoa</taxon>
        <taxon>Ecdysozoa</taxon>
        <taxon>Arthropoda</taxon>
        <taxon>Chelicerata</taxon>
        <taxon>Arachnida</taxon>
        <taxon>Araneae</taxon>
        <taxon>Araneomorphae</taxon>
        <taxon>Entelegynae</taxon>
        <taxon>Araneoidea</taxon>
        <taxon>Nephilidae</taxon>
        <taxon>Nephila</taxon>
    </lineage>
</organism>
<feature type="domain" description="HTH CENPB-type" evidence="4">
    <location>
        <begin position="70"/>
        <end position="152"/>
    </location>
</feature>
<protein>
    <submittedName>
        <fullName evidence="5">Tigger transposable element-derived protein 1</fullName>
    </submittedName>
</protein>
<accession>A0A8X6M848</accession>
<dbReference type="PANTHER" id="PTHR19303">
    <property type="entry name" value="TRANSPOSON"/>
    <property type="match status" value="1"/>
</dbReference>
<dbReference type="InterPro" id="IPR009057">
    <property type="entry name" value="Homeodomain-like_sf"/>
</dbReference>
<evidence type="ECO:0000259" key="4">
    <source>
        <dbReference type="PROSITE" id="PS51253"/>
    </source>
</evidence>
<dbReference type="SMART" id="SM00674">
    <property type="entry name" value="CENPB"/>
    <property type="match status" value="1"/>
</dbReference>